<dbReference type="Gene3D" id="2.60.40.1120">
    <property type="entry name" value="Carboxypeptidase-like, regulatory domain"/>
    <property type="match status" value="1"/>
</dbReference>
<dbReference type="InterPro" id="IPR036942">
    <property type="entry name" value="Beta-barrel_TonB_sf"/>
</dbReference>
<dbReference type="Proteomes" id="UP000027616">
    <property type="component" value="Chromosome I"/>
</dbReference>
<dbReference type="SUPFAM" id="SSF56935">
    <property type="entry name" value="Porins"/>
    <property type="match status" value="1"/>
</dbReference>
<evidence type="ECO:0000313" key="7">
    <source>
        <dbReference type="Proteomes" id="UP000027616"/>
    </source>
</evidence>
<feature type="chain" id="PRO_5001586126" evidence="4">
    <location>
        <begin position="21"/>
        <end position="793"/>
    </location>
</feature>
<dbReference type="eggNOG" id="COG4771">
    <property type="taxonomic scope" value="Bacteria"/>
</dbReference>
<keyword evidence="6" id="KW-0675">Receptor</keyword>
<dbReference type="OrthoDB" id="983143at2"/>
<protein>
    <submittedName>
        <fullName evidence="6">Putative TonB-dependent receptor</fullName>
    </submittedName>
</protein>
<proteinExistence type="predicted"/>
<gene>
    <name evidence="6" type="ORF">BN938_0993</name>
</gene>
<dbReference type="InterPro" id="IPR041700">
    <property type="entry name" value="OMP_b-brl_3"/>
</dbReference>
<dbReference type="InterPro" id="IPR008969">
    <property type="entry name" value="CarboxyPept-like_regulatory"/>
</dbReference>
<dbReference type="HOGENOM" id="CLU_017617_1_0_10"/>
<dbReference type="STRING" id="1433126.BN938_0993"/>
<keyword evidence="2" id="KW-0472">Membrane</keyword>
<dbReference type="Gene3D" id="2.40.170.20">
    <property type="entry name" value="TonB-dependent receptor, beta-barrel domain"/>
    <property type="match status" value="1"/>
</dbReference>
<keyword evidence="7" id="KW-1185">Reference proteome</keyword>
<dbReference type="SUPFAM" id="SSF49464">
    <property type="entry name" value="Carboxypeptidase regulatory domain-like"/>
    <property type="match status" value="1"/>
</dbReference>
<keyword evidence="4" id="KW-0732">Signal</keyword>
<evidence type="ECO:0000256" key="3">
    <source>
        <dbReference type="ARBA" id="ARBA00023237"/>
    </source>
</evidence>
<name>A0A060R783_9BACT</name>
<dbReference type="AlphaFoldDB" id="A0A060R783"/>
<reference evidence="6 7" key="1">
    <citation type="journal article" date="2015" name="Genome Announc.">
        <title>Complete Genome Sequence of the Novel Leech Symbiont Mucinivorans hirudinis M3T.</title>
        <authorList>
            <person name="Nelson M.C."/>
            <person name="Bomar L."/>
            <person name="Graf J."/>
        </authorList>
    </citation>
    <scope>NUCLEOTIDE SEQUENCE [LARGE SCALE GENOMIC DNA]</scope>
    <source>
        <strain evidence="7">M3</strain>
    </source>
</reference>
<evidence type="ECO:0000256" key="4">
    <source>
        <dbReference type="SAM" id="SignalP"/>
    </source>
</evidence>
<feature type="signal peptide" evidence="4">
    <location>
        <begin position="1"/>
        <end position="20"/>
    </location>
</feature>
<feature type="domain" description="Outer membrane protein beta-barrel" evidence="5">
    <location>
        <begin position="374"/>
        <end position="771"/>
    </location>
</feature>
<dbReference type="PANTHER" id="PTHR40980">
    <property type="entry name" value="PLUG DOMAIN-CONTAINING PROTEIN"/>
    <property type="match status" value="1"/>
</dbReference>
<evidence type="ECO:0000256" key="2">
    <source>
        <dbReference type="ARBA" id="ARBA00023136"/>
    </source>
</evidence>
<dbReference type="KEGG" id="rbc:BN938_0993"/>
<dbReference type="PANTHER" id="PTHR40980:SF4">
    <property type="entry name" value="TONB-DEPENDENT RECEPTOR-LIKE BETA-BARREL DOMAIN-CONTAINING PROTEIN"/>
    <property type="match status" value="1"/>
</dbReference>
<organism evidence="6 7">
    <name type="scientific">Mucinivorans hirudinis</name>
    <dbReference type="NCBI Taxonomy" id="1433126"/>
    <lineage>
        <taxon>Bacteria</taxon>
        <taxon>Pseudomonadati</taxon>
        <taxon>Bacteroidota</taxon>
        <taxon>Bacteroidia</taxon>
        <taxon>Bacteroidales</taxon>
        <taxon>Rikenellaceae</taxon>
        <taxon>Mucinivorans</taxon>
    </lineage>
</organism>
<sequence length="793" mass="89804">MKTNILFTFLFALISLNCFAQNLELRAKVIDETAQPVVGAVVAITTSDNNNDHTTLCDADGVFTFDIPSGEYTLSVKFLGLEDISQNIILDKSIDIGTITMQTKYTEIDGVTVLGVRPTIKREADRVTFNLNNSSYAHGANGLELLQYVPGVKASHNSIGIIGKGSVKIFINNRETKLTSDDLINLLKSYNASEIEKIEVITTPPARYDAEGNTGIINIILKTIPQNFFGGTVSYTGYYQNFEEVKAYDNYSSLNLKYNKSAFSSFVNVNYSNGESGYIESNNINYPEQLWKNRMITIANNKPVNIRGGFDFMLDDKSSIGAHISYNKTDLLNTENNSSIIYSTGYIIADSTIYGTNLTHGAGDRINANLHFDRTFDSLGKKMLFDADYLSFVTNRDNSFRSEVIRQNDSYAGYGYDEHLSRNIRVVSSLLDFILPMRTLSITTGVKFSHTENDYRLNHINDTKIPNYDDRFIYRENILALYVDLDKKISDKFSLKVGLRGENTTTNGNSVVLGDSFDKGYFRLFPTLYATYNPSKNHILNLTFSNRISRPSFNMVNPFKQYANEYSYVQGKIELEPYFSYNTEIGYTYKNNLNFSLYYSISDNVFSQLLELNEQTKIIGVLWDNFLTQRRFGITNSYSLNKVDWLRIYFQHGLYYSANTSSVASNPGVSGWVYDAVVMSDFYLNKKKTLVASLSTNYSSRSYMGNLTMDSYVMMNGGVRYNVLNNRINFGFNVSNLFNLYAATGFINSNGMTMNIRNHYSIPTYRLSVSYNFGTKISSKTRTYSNSDITNRL</sequence>
<dbReference type="GO" id="GO:0009279">
    <property type="term" value="C:cell outer membrane"/>
    <property type="evidence" value="ECO:0007669"/>
    <property type="project" value="UniProtKB-SubCell"/>
</dbReference>
<evidence type="ECO:0000313" key="6">
    <source>
        <dbReference type="EMBL" id="CDN31091.1"/>
    </source>
</evidence>
<keyword evidence="3" id="KW-0998">Cell outer membrane</keyword>
<evidence type="ECO:0000256" key="1">
    <source>
        <dbReference type="ARBA" id="ARBA00004442"/>
    </source>
</evidence>
<comment type="subcellular location">
    <subcellularLocation>
        <location evidence="1">Cell outer membrane</location>
    </subcellularLocation>
</comment>
<evidence type="ECO:0000259" key="5">
    <source>
        <dbReference type="Pfam" id="PF14905"/>
    </source>
</evidence>
<dbReference type="Pfam" id="PF14905">
    <property type="entry name" value="OMP_b-brl_3"/>
    <property type="match status" value="1"/>
</dbReference>
<dbReference type="Pfam" id="PF13620">
    <property type="entry name" value="CarboxypepD_reg"/>
    <property type="match status" value="1"/>
</dbReference>
<dbReference type="EMBL" id="HG934468">
    <property type="protein sequence ID" value="CDN31091.1"/>
    <property type="molecule type" value="Genomic_DNA"/>
</dbReference>
<accession>A0A060R783</accession>